<dbReference type="Proteomes" id="UP000276834">
    <property type="component" value="Unassembled WGS sequence"/>
</dbReference>
<accession>A0A3L8S3H6</accession>
<sequence>TSERAALSLDSPFELLQRFYKYTELDLAIETLNFALDVTETISISCVATEKVIWGKVKSEQTCLRTRLEEVTGTPEAHSSYGAGNGFFMFHLQLILLIPAFPINSYTFSMVCQPAISGAALVLAQSIAITHCSLPEPSPRRSFLTQHPQLKIYEAPPSSKLSQSLTNCKGKSRPWMEAWTKPQGAAGPLQLTHSSDFAVEQGNKNLSPVKPDTRRLLFTTLEQSNLVDMDIKYNTDFDLVKHERIVL</sequence>
<organism evidence="1 2">
    <name type="scientific">Chloebia gouldiae</name>
    <name type="common">Gouldian finch</name>
    <name type="synonym">Erythrura gouldiae</name>
    <dbReference type="NCBI Taxonomy" id="44316"/>
    <lineage>
        <taxon>Eukaryota</taxon>
        <taxon>Metazoa</taxon>
        <taxon>Chordata</taxon>
        <taxon>Craniata</taxon>
        <taxon>Vertebrata</taxon>
        <taxon>Euteleostomi</taxon>
        <taxon>Archelosauria</taxon>
        <taxon>Archosauria</taxon>
        <taxon>Dinosauria</taxon>
        <taxon>Saurischia</taxon>
        <taxon>Theropoda</taxon>
        <taxon>Coelurosauria</taxon>
        <taxon>Aves</taxon>
        <taxon>Neognathae</taxon>
        <taxon>Neoaves</taxon>
        <taxon>Telluraves</taxon>
        <taxon>Australaves</taxon>
        <taxon>Passeriformes</taxon>
        <taxon>Passeroidea</taxon>
        <taxon>Passeridae</taxon>
        <taxon>Chloebia</taxon>
    </lineage>
</organism>
<evidence type="ECO:0000313" key="2">
    <source>
        <dbReference type="Proteomes" id="UP000276834"/>
    </source>
</evidence>
<feature type="non-terminal residue" evidence="1">
    <location>
        <position position="247"/>
    </location>
</feature>
<keyword evidence="2" id="KW-1185">Reference proteome</keyword>
<name>A0A3L8S3H6_CHLGU</name>
<dbReference type="EMBL" id="QUSF01000067">
    <property type="protein sequence ID" value="RLV96787.1"/>
    <property type="molecule type" value="Genomic_DNA"/>
</dbReference>
<evidence type="ECO:0000313" key="1">
    <source>
        <dbReference type="EMBL" id="RLV96787.1"/>
    </source>
</evidence>
<proteinExistence type="predicted"/>
<protein>
    <submittedName>
        <fullName evidence="1">Uncharacterized protein</fullName>
    </submittedName>
</protein>
<dbReference type="AlphaFoldDB" id="A0A3L8S3H6"/>
<feature type="non-terminal residue" evidence="1">
    <location>
        <position position="1"/>
    </location>
</feature>
<reference evidence="1 2" key="1">
    <citation type="journal article" date="2018" name="Proc. R. Soc. B">
        <title>A non-coding region near Follistatin controls head colour polymorphism in the Gouldian finch.</title>
        <authorList>
            <person name="Toomey M.B."/>
            <person name="Marques C.I."/>
            <person name="Andrade P."/>
            <person name="Araujo P.M."/>
            <person name="Sabatino S."/>
            <person name="Gazda M.A."/>
            <person name="Afonso S."/>
            <person name="Lopes R.J."/>
            <person name="Corbo J.C."/>
            <person name="Carneiro M."/>
        </authorList>
    </citation>
    <scope>NUCLEOTIDE SEQUENCE [LARGE SCALE GENOMIC DNA]</scope>
    <source>
        <strain evidence="1">Red01</strain>
        <tissue evidence="1">Muscle</tissue>
    </source>
</reference>
<gene>
    <name evidence="1" type="ORF">DV515_00012438</name>
</gene>
<comment type="caution">
    <text evidence="1">The sequence shown here is derived from an EMBL/GenBank/DDBJ whole genome shotgun (WGS) entry which is preliminary data.</text>
</comment>